<dbReference type="InterPro" id="IPR020891">
    <property type="entry name" value="UPF0758_CS"/>
</dbReference>
<evidence type="ECO:0000313" key="7">
    <source>
        <dbReference type="EMBL" id="SUZ57436.1"/>
    </source>
</evidence>
<evidence type="ECO:0000256" key="3">
    <source>
        <dbReference type="ARBA" id="ARBA00022801"/>
    </source>
</evidence>
<dbReference type="GO" id="GO:0006508">
    <property type="term" value="P:proteolysis"/>
    <property type="evidence" value="ECO:0007669"/>
    <property type="project" value="UniProtKB-KW"/>
</dbReference>
<dbReference type="NCBIfam" id="NF000642">
    <property type="entry name" value="PRK00024.1"/>
    <property type="match status" value="1"/>
</dbReference>
<dbReference type="Pfam" id="PF04002">
    <property type="entry name" value="RadC"/>
    <property type="match status" value="1"/>
</dbReference>
<keyword evidence="4" id="KW-0862">Zinc</keyword>
<dbReference type="Gene3D" id="1.10.150.20">
    <property type="entry name" value="5' to 3' exonuclease, C-terminal subdomain"/>
    <property type="match status" value="1"/>
</dbReference>
<reference evidence="7" key="1">
    <citation type="submission" date="2018-05" db="EMBL/GenBank/DDBJ databases">
        <authorList>
            <person name="Lanie J.A."/>
            <person name="Ng W.-L."/>
            <person name="Kazmierczak K.M."/>
            <person name="Andrzejewski T.M."/>
            <person name="Davidsen T.M."/>
            <person name="Wayne K.J."/>
            <person name="Tettelin H."/>
            <person name="Glass J.I."/>
            <person name="Rusch D."/>
            <person name="Podicherti R."/>
            <person name="Tsui H.-C.T."/>
            <person name="Winkler M.E."/>
        </authorList>
    </citation>
    <scope>NUCLEOTIDE SEQUENCE</scope>
</reference>
<dbReference type="PANTHER" id="PTHR30471">
    <property type="entry name" value="DNA REPAIR PROTEIN RADC"/>
    <property type="match status" value="1"/>
</dbReference>
<dbReference type="InterPro" id="IPR001405">
    <property type="entry name" value="UPF0758"/>
</dbReference>
<dbReference type="GO" id="GO:0046872">
    <property type="term" value="F:metal ion binding"/>
    <property type="evidence" value="ECO:0007669"/>
    <property type="project" value="UniProtKB-KW"/>
</dbReference>
<dbReference type="EMBL" id="UINC01000556">
    <property type="protein sequence ID" value="SUZ57436.1"/>
    <property type="molecule type" value="Genomic_DNA"/>
</dbReference>
<organism evidence="7">
    <name type="scientific">marine metagenome</name>
    <dbReference type="NCBI Taxonomy" id="408172"/>
    <lineage>
        <taxon>unclassified sequences</taxon>
        <taxon>metagenomes</taxon>
        <taxon>ecological metagenomes</taxon>
    </lineage>
</organism>
<gene>
    <name evidence="7" type="ORF">METZ01_LOCUS10290</name>
</gene>
<keyword evidence="5" id="KW-0482">Metalloprotease</keyword>
<dbReference type="Pfam" id="PF20582">
    <property type="entry name" value="UPF0758_N"/>
    <property type="match status" value="1"/>
</dbReference>
<dbReference type="InterPro" id="IPR025657">
    <property type="entry name" value="RadC_JAB"/>
</dbReference>
<keyword evidence="1" id="KW-0645">Protease</keyword>
<name>A0A381NS43_9ZZZZ</name>
<feature type="domain" description="MPN" evidence="6">
    <location>
        <begin position="105"/>
        <end position="227"/>
    </location>
</feature>
<dbReference type="PROSITE" id="PS50249">
    <property type="entry name" value="MPN"/>
    <property type="match status" value="1"/>
</dbReference>
<keyword evidence="3" id="KW-0378">Hydrolase</keyword>
<dbReference type="InterPro" id="IPR046778">
    <property type="entry name" value="UPF0758_N"/>
</dbReference>
<evidence type="ECO:0000256" key="1">
    <source>
        <dbReference type="ARBA" id="ARBA00022670"/>
    </source>
</evidence>
<dbReference type="CDD" id="cd08071">
    <property type="entry name" value="MPN_DUF2466"/>
    <property type="match status" value="1"/>
</dbReference>
<dbReference type="PANTHER" id="PTHR30471:SF3">
    <property type="entry name" value="UPF0758 PROTEIN YEES-RELATED"/>
    <property type="match status" value="1"/>
</dbReference>
<protein>
    <recommendedName>
        <fullName evidence="6">MPN domain-containing protein</fullName>
    </recommendedName>
</protein>
<dbReference type="InterPro" id="IPR037518">
    <property type="entry name" value="MPN"/>
</dbReference>
<evidence type="ECO:0000259" key="6">
    <source>
        <dbReference type="PROSITE" id="PS50249"/>
    </source>
</evidence>
<dbReference type="AlphaFoldDB" id="A0A381NS43"/>
<dbReference type="GO" id="GO:0008237">
    <property type="term" value="F:metallopeptidase activity"/>
    <property type="evidence" value="ECO:0007669"/>
    <property type="project" value="UniProtKB-KW"/>
</dbReference>
<sequence length="227" mass="25389">VYSVANSNEGHRQRLREKFLKSGLDGFHDYEIIELLLTLGTPRTDCKQQAKDALKKFGSLKAVLEAEPTGLKEIKGIGDKNVLGLKIAQAVSRRYLADRVLDKDFVRSADEVLDYLKHNLRDKNREVFLVIYLNGRNQILKMEELFEGTLSTSAVYPREVVKRALVNDAAALVFVHNHPSGNPNPSQDDLTITKKLKEAAQAIDVSVHDHLIIAGNDVYSFADHGLI</sequence>
<dbReference type="NCBIfam" id="TIGR00608">
    <property type="entry name" value="radc"/>
    <property type="match status" value="1"/>
</dbReference>
<accession>A0A381NS43</accession>
<feature type="non-terminal residue" evidence="7">
    <location>
        <position position="1"/>
    </location>
</feature>
<evidence type="ECO:0000256" key="4">
    <source>
        <dbReference type="ARBA" id="ARBA00022833"/>
    </source>
</evidence>
<keyword evidence="2" id="KW-0479">Metal-binding</keyword>
<proteinExistence type="predicted"/>
<dbReference type="Gene3D" id="3.40.140.10">
    <property type="entry name" value="Cytidine Deaminase, domain 2"/>
    <property type="match status" value="1"/>
</dbReference>
<evidence type="ECO:0000256" key="5">
    <source>
        <dbReference type="ARBA" id="ARBA00023049"/>
    </source>
</evidence>
<evidence type="ECO:0000256" key="2">
    <source>
        <dbReference type="ARBA" id="ARBA00022723"/>
    </source>
</evidence>
<dbReference type="PROSITE" id="PS01302">
    <property type="entry name" value="UPF0758"/>
    <property type="match status" value="1"/>
</dbReference>